<dbReference type="Pfam" id="PF01126">
    <property type="entry name" value="Heme_oxygenase"/>
    <property type="match status" value="1"/>
</dbReference>
<proteinExistence type="predicted"/>
<comment type="caution">
    <text evidence="1">The sequence shown here is derived from an EMBL/GenBank/DDBJ whole genome shotgun (WGS) entry which is preliminary data.</text>
</comment>
<gene>
    <name evidence="1" type="ORF">ABK249_11295</name>
</gene>
<evidence type="ECO:0000313" key="1">
    <source>
        <dbReference type="EMBL" id="MEQ1405517.1"/>
    </source>
</evidence>
<keyword evidence="2" id="KW-1185">Reference proteome</keyword>
<dbReference type="RefSeq" id="WP_037150806.1">
    <property type="nucleotide sequence ID" value="NZ_JBEAAL010000006.1"/>
</dbReference>
<name>A0ABV0M0Y5_9HYPH</name>
<dbReference type="EMBL" id="JBEAAL010000006">
    <property type="protein sequence ID" value="MEQ1405517.1"/>
    <property type="molecule type" value="Genomic_DNA"/>
</dbReference>
<dbReference type="Gene3D" id="1.20.910.10">
    <property type="entry name" value="Heme oxygenase-like"/>
    <property type="match status" value="1"/>
</dbReference>
<reference evidence="1 2" key="1">
    <citation type="submission" date="2024-05" db="EMBL/GenBank/DDBJ databases">
        <title>Neorhizobium sp. Rsf11, a plant growth promoting and heavy metal resistant PAH-degrader.</title>
        <authorList>
            <person name="Golubev S.N."/>
            <person name="Muratova A.Y."/>
            <person name="Markelova M.I."/>
        </authorList>
    </citation>
    <scope>NUCLEOTIDE SEQUENCE [LARGE SCALE GENOMIC DNA]</scope>
    <source>
        <strain evidence="1 2">Rsf11</strain>
    </source>
</reference>
<dbReference type="CDD" id="cd19166">
    <property type="entry name" value="HemeO-bac"/>
    <property type="match status" value="1"/>
</dbReference>
<protein>
    <submittedName>
        <fullName evidence="1">Biliverdin-producing heme oxygenase</fullName>
    </submittedName>
</protein>
<evidence type="ECO:0000313" key="2">
    <source>
        <dbReference type="Proteomes" id="UP001496627"/>
    </source>
</evidence>
<accession>A0ABV0M0Y5</accession>
<sequence length="204" mass="22788">MQIELETPATPSRAQRLKALTAATHERLDKRIIAANPFEDRERYALFLDVQHHFHADVDPHYNDPRLNRLLPDLASRARLSLLRQDIADIRGTMPAVSRVTAPLQTVSAALGWLYVAEGSNLGAAFLLKEAARLDLSVEFGARHLAPHPSGRGLHWRTFVSALNALDLSDADEMEMAEAAKAAFRRVHVLVEQILSDPIRSLRH</sequence>
<dbReference type="InterPro" id="IPR016053">
    <property type="entry name" value="Haem_Oase-like"/>
</dbReference>
<dbReference type="SUPFAM" id="SSF48613">
    <property type="entry name" value="Heme oxygenase-like"/>
    <property type="match status" value="1"/>
</dbReference>
<dbReference type="InterPro" id="IPR016084">
    <property type="entry name" value="Haem_Oase-like_multi-hlx"/>
</dbReference>
<dbReference type="Proteomes" id="UP001496627">
    <property type="component" value="Unassembled WGS sequence"/>
</dbReference>
<organism evidence="1 2">
    <name type="scientific">Neorhizobium phenanthreniclasticum</name>
    <dbReference type="NCBI Taxonomy" id="3157917"/>
    <lineage>
        <taxon>Bacteria</taxon>
        <taxon>Pseudomonadati</taxon>
        <taxon>Pseudomonadota</taxon>
        <taxon>Alphaproteobacteria</taxon>
        <taxon>Hyphomicrobiales</taxon>
        <taxon>Rhizobiaceae</taxon>
        <taxon>Rhizobium/Agrobacterium group</taxon>
        <taxon>Neorhizobium</taxon>
    </lineage>
</organism>